<dbReference type="InterPro" id="IPR021109">
    <property type="entry name" value="Peptidase_aspartic_dom_sf"/>
</dbReference>
<feature type="compositionally biased region" description="Polar residues" evidence="2">
    <location>
        <begin position="585"/>
        <end position="599"/>
    </location>
</feature>
<dbReference type="Proteomes" id="UP000029964">
    <property type="component" value="Unassembled WGS sequence"/>
</dbReference>
<dbReference type="Gene3D" id="2.40.70.10">
    <property type="entry name" value="Acid Proteases"/>
    <property type="match status" value="2"/>
</dbReference>
<name>A0A086TG98_HAPC1</name>
<feature type="region of interest" description="Disordered" evidence="2">
    <location>
        <begin position="572"/>
        <end position="622"/>
    </location>
</feature>
<dbReference type="GO" id="GO:0006508">
    <property type="term" value="P:proteolysis"/>
    <property type="evidence" value="ECO:0007669"/>
    <property type="project" value="InterPro"/>
</dbReference>
<dbReference type="OrthoDB" id="6079484at2759"/>
<evidence type="ECO:0000256" key="1">
    <source>
        <dbReference type="ARBA" id="ARBA00022750"/>
    </source>
</evidence>
<reference evidence="4" key="1">
    <citation type="journal article" date="2014" name="Genome Announc.">
        <title>Genome sequence and annotation of Acremonium chrysogenum, producer of the beta-lactam antibiotic cephalosporin C.</title>
        <authorList>
            <person name="Terfehr D."/>
            <person name="Dahlmann T.A."/>
            <person name="Specht T."/>
            <person name="Zadra I."/>
            <person name="Kuernsteiner H."/>
            <person name="Kueck U."/>
        </authorList>
    </citation>
    <scope>NUCLEOTIDE SEQUENCE [LARGE SCALE GENOMIC DNA]</scope>
    <source>
        <strain evidence="4">ATCC 11550 / CBS 779.69 / DSM 880 / IAM 14645 / JCM 23072 / IMI 49137</strain>
    </source>
</reference>
<keyword evidence="1" id="KW-0064">Aspartyl protease</keyword>
<dbReference type="EMBL" id="JPKY01000003">
    <property type="protein sequence ID" value="KFH48380.1"/>
    <property type="molecule type" value="Genomic_DNA"/>
</dbReference>
<proteinExistence type="predicted"/>
<keyword evidence="1" id="KW-0378">Hydrolase</keyword>
<accession>A0A086TG98</accession>
<dbReference type="InterPro" id="IPR001969">
    <property type="entry name" value="Aspartic_peptidase_AS"/>
</dbReference>
<dbReference type="GO" id="GO:0004190">
    <property type="term" value="F:aspartic-type endopeptidase activity"/>
    <property type="evidence" value="ECO:0007669"/>
    <property type="project" value="UniProtKB-KW"/>
</dbReference>
<feature type="compositionally biased region" description="Polar residues" evidence="2">
    <location>
        <begin position="92"/>
        <end position="103"/>
    </location>
</feature>
<gene>
    <name evidence="3" type="ORF">ACRE_005590</name>
</gene>
<evidence type="ECO:0000256" key="2">
    <source>
        <dbReference type="SAM" id="MobiDB-lite"/>
    </source>
</evidence>
<evidence type="ECO:0000313" key="3">
    <source>
        <dbReference type="EMBL" id="KFH48380.1"/>
    </source>
</evidence>
<evidence type="ECO:0000313" key="4">
    <source>
        <dbReference type="Proteomes" id="UP000029964"/>
    </source>
</evidence>
<dbReference type="AlphaFoldDB" id="A0A086TG98"/>
<feature type="region of interest" description="Disordered" evidence="2">
    <location>
        <begin position="79"/>
        <end position="144"/>
    </location>
</feature>
<sequence>MSSLPSQVWIALLRRYARRDRDEATDSVSRSLAKFKVDILSRLFVHGPNKKAMSVVETSLPEIPSFDSGHDHPRLQMAALGEKRQKPRLSRTYGTSSKGQLTSGPHADTDAPEDDCAPMHESPVLGSSHPSLARHPETNLIPQEQMVNKAKQIYEGPVMAKWNSITADIATMSGEACELRSSWARTLAARNGRVRDDCLGVLDDFLASVRRLLSVIRRLSRCLHSNSDYLESEASTRQSPRRVATRFSADGSFNGIPIEANADTGASFNVISGDLVASMDLSPEPGTQGHIALPSGRRVFSPGRVTGTFSFGGEGKAYELSCVILDKASHALVLGSKFLRLTETFTKYMHRLRRAIAPVSLRLPSLNLIGDEQEAIPGYLNGLRCLGVPDSGSDLMVVSGAYAKAHGLEVHRGRRHRHMVEFIDGSRELTDGLVRNLAWQFHGGEPPIRCDFHVIDNLPVDAILSNTIIDEYNVFSEYDNRLVRLESAGHKSGVYNIRLAEKCRDEIAHLDDSFVQDMTSDTPFTPEIIERERARRDVIRDRISGLLEHERPGQLEREILRQARFDQEWAKHRERAAAAGGRQTGPASTKWTAEGSSKITRMKGSPSGLPTRSGTSPQAGQGWKRWVRWNWTFQSRRVAA</sequence>
<organism evidence="3 4">
    <name type="scientific">Hapsidospora chrysogenum (strain ATCC 11550 / CBS 779.69 / DSM 880 / IAM 14645 / JCM 23072 / IMI 49137)</name>
    <name type="common">Acremonium chrysogenum</name>
    <dbReference type="NCBI Taxonomy" id="857340"/>
    <lineage>
        <taxon>Eukaryota</taxon>
        <taxon>Fungi</taxon>
        <taxon>Dikarya</taxon>
        <taxon>Ascomycota</taxon>
        <taxon>Pezizomycotina</taxon>
        <taxon>Sordariomycetes</taxon>
        <taxon>Hypocreomycetidae</taxon>
        <taxon>Hypocreales</taxon>
        <taxon>Bionectriaceae</taxon>
        <taxon>Hapsidospora</taxon>
    </lineage>
</organism>
<keyword evidence="4" id="KW-1185">Reference proteome</keyword>
<dbReference type="HOGENOM" id="CLU_427549_0_0_1"/>
<keyword evidence="1" id="KW-0645">Protease</keyword>
<comment type="caution">
    <text evidence="3">The sequence shown here is derived from an EMBL/GenBank/DDBJ whole genome shotgun (WGS) entry which is preliminary data.</text>
</comment>
<feature type="compositionally biased region" description="Polar residues" evidence="2">
    <location>
        <begin position="608"/>
        <end position="619"/>
    </location>
</feature>
<dbReference type="PROSITE" id="PS00141">
    <property type="entry name" value="ASP_PROTEASE"/>
    <property type="match status" value="1"/>
</dbReference>
<dbReference type="Pfam" id="PF13650">
    <property type="entry name" value="Asp_protease_2"/>
    <property type="match status" value="1"/>
</dbReference>
<protein>
    <submittedName>
        <fullName evidence="3">Uncharacterized protein</fullName>
    </submittedName>
</protein>
<dbReference type="CDD" id="cd00303">
    <property type="entry name" value="retropepsin_like"/>
    <property type="match status" value="2"/>
</dbReference>